<accession>A0A482MLV5</accession>
<dbReference type="EMBL" id="MK552141">
    <property type="protein sequence ID" value="QBQ74724.1"/>
    <property type="molecule type" value="Genomic_DNA"/>
</dbReference>
<proteinExistence type="predicted"/>
<name>A0A482MLV5_9CAUD</name>
<evidence type="ECO:0000313" key="1">
    <source>
        <dbReference type="EMBL" id="QBQ74724.1"/>
    </source>
</evidence>
<reference evidence="1 2" key="1">
    <citation type="submission" date="2019-02" db="EMBL/GenBank/DDBJ databases">
        <title>Complete genome sequence of Burkholderia cenocepacia phage BcepSauron.</title>
        <authorList>
            <person name="Park K."/>
            <person name="Gonzalez C."/>
            <person name="Liu M."/>
            <person name="Gill J."/>
        </authorList>
    </citation>
    <scope>NUCLEOTIDE SEQUENCE [LARGE SCALE GENOMIC DNA]</scope>
</reference>
<gene>
    <name evidence="1" type="ORF">BcepSauron_344</name>
</gene>
<sequence>MKLSPLQRKIMVLVRDAFVTYYSHTQLFICNEVKTAAHALNRSVDDSSVNDLLWAIREALGGRNTLGDWLMWEYDPAVYLTGTERNRILNLCREAWLDAILERGEI</sequence>
<keyword evidence="2" id="KW-1185">Reference proteome</keyword>
<protein>
    <submittedName>
        <fullName evidence="1">Uncharacterized protein</fullName>
    </submittedName>
</protein>
<evidence type="ECO:0000313" key="2">
    <source>
        <dbReference type="Proteomes" id="UP000301424"/>
    </source>
</evidence>
<dbReference type="Proteomes" id="UP000301424">
    <property type="component" value="Segment"/>
</dbReference>
<organism evidence="1 2">
    <name type="scientific">Burkholderia phage BcepSauron</name>
    <dbReference type="NCBI Taxonomy" id="2530033"/>
    <lineage>
        <taxon>Viruses</taxon>
        <taxon>Duplodnaviria</taxon>
        <taxon>Heunggongvirae</taxon>
        <taxon>Uroviricota</taxon>
        <taxon>Caudoviricetes</taxon>
        <taxon>Sarumanvirus</taxon>
        <taxon>Sarumanvirus bcepsauron</taxon>
    </lineage>
</organism>